<keyword evidence="2" id="KW-1185">Reference proteome</keyword>
<name>A0A914PZV9_9BILA</name>
<keyword evidence="1" id="KW-0812">Transmembrane</keyword>
<evidence type="ECO:0000313" key="3">
    <source>
        <dbReference type="WBParaSite" id="PDA_v2.g20430.t1"/>
    </source>
</evidence>
<protein>
    <submittedName>
        <fullName evidence="3">Uncharacterized protein</fullName>
    </submittedName>
</protein>
<accession>A0A914PZV9</accession>
<evidence type="ECO:0000256" key="1">
    <source>
        <dbReference type="SAM" id="Phobius"/>
    </source>
</evidence>
<dbReference type="Proteomes" id="UP000887578">
    <property type="component" value="Unplaced"/>
</dbReference>
<keyword evidence="1" id="KW-1133">Transmembrane helix</keyword>
<keyword evidence="1" id="KW-0472">Membrane</keyword>
<feature type="transmembrane region" description="Helical" evidence="1">
    <location>
        <begin position="96"/>
        <end position="114"/>
    </location>
</feature>
<sequence length="116" mass="13347">MIDLPDECRCSSYDLFDCPPECGPSTYGLCGGPVVPCHDHGDHDHDHHHHDEEIIPPAVVVVPAPSYQYDYDSNYGRRHHRGRGLFNNAKTIKAKWLILFTIIGWNFIFFKWNLVL</sequence>
<reference evidence="3" key="1">
    <citation type="submission" date="2022-11" db="UniProtKB">
        <authorList>
            <consortium name="WormBaseParasite"/>
        </authorList>
    </citation>
    <scope>IDENTIFICATION</scope>
</reference>
<dbReference type="WBParaSite" id="PDA_v2.g20430.t1">
    <property type="protein sequence ID" value="PDA_v2.g20430.t1"/>
    <property type="gene ID" value="PDA_v2.g20430"/>
</dbReference>
<evidence type="ECO:0000313" key="2">
    <source>
        <dbReference type="Proteomes" id="UP000887578"/>
    </source>
</evidence>
<proteinExistence type="predicted"/>
<organism evidence="2 3">
    <name type="scientific">Panagrolaimus davidi</name>
    <dbReference type="NCBI Taxonomy" id="227884"/>
    <lineage>
        <taxon>Eukaryota</taxon>
        <taxon>Metazoa</taxon>
        <taxon>Ecdysozoa</taxon>
        <taxon>Nematoda</taxon>
        <taxon>Chromadorea</taxon>
        <taxon>Rhabditida</taxon>
        <taxon>Tylenchina</taxon>
        <taxon>Panagrolaimomorpha</taxon>
        <taxon>Panagrolaimoidea</taxon>
        <taxon>Panagrolaimidae</taxon>
        <taxon>Panagrolaimus</taxon>
    </lineage>
</organism>
<dbReference type="AlphaFoldDB" id="A0A914PZV9"/>